<reference evidence="5" key="1">
    <citation type="submission" date="2022-05" db="EMBL/GenBank/DDBJ databases">
        <title>Complete genome sequence of toluene-degrading Gulosibacter sediminis strain ACHW.36C.</title>
        <authorList>
            <person name="Wai A.C."/>
            <person name="Lai G.K."/>
            <person name="Griffin S.D."/>
            <person name="Leung F.C."/>
        </authorList>
    </citation>
    <scope>NUCLEOTIDE SEQUENCE [LARGE SCALE GENOMIC DNA]</scope>
    <source>
        <strain evidence="5">ACHW.36C</strain>
    </source>
</reference>
<protein>
    <submittedName>
        <fullName evidence="5">Cpe/LpqF family protein</fullName>
    </submittedName>
</protein>
<feature type="domain" description="ORF 12 gene product N-terminal" evidence="4">
    <location>
        <begin position="43"/>
        <end position="137"/>
    </location>
</feature>
<dbReference type="InterPro" id="IPR000871">
    <property type="entry name" value="Beta-lactam_class-A"/>
</dbReference>
<evidence type="ECO:0000256" key="2">
    <source>
        <dbReference type="SAM" id="SignalP"/>
    </source>
</evidence>
<dbReference type="InterPro" id="IPR012338">
    <property type="entry name" value="Beta-lactam/transpept-like"/>
</dbReference>
<evidence type="ECO:0000256" key="1">
    <source>
        <dbReference type="SAM" id="MobiDB-lite"/>
    </source>
</evidence>
<feature type="signal peptide" evidence="2">
    <location>
        <begin position="1"/>
        <end position="24"/>
    </location>
</feature>
<dbReference type="InterPro" id="IPR040846">
    <property type="entry name" value="ORF_12_N"/>
</dbReference>
<dbReference type="EMBL" id="CP097160">
    <property type="protein sequence ID" value="UQN15446.1"/>
    <property type="molecule type" value="Genomic_DNA"/>
</dbReference>
<name>A0ABY4N1D2_9MICO</name>
<dbReference type="Gene3D" id="3.10.450.280">
    <property type="match status" value="1"/>
</dbReference>
<feature type="chain" id="PRO_5045700337" evidence="2">
    <location>
        <begin position="25"/>
        <end position="436"/>
    </location>
</feature>
<dbReference type="PANTHER" id="PTHR35333:SF5">
    <property type="entry name" value="CONSERVED LIPOPROTEIN LPQF-RELATED"/>
    <property type="match status" value="1"/>
</dbReference>
<dbReference type="Pfam" id="PF13354">
    <property type="entry name" value="Beta-lactamase2"/>
    <property type="match status" value="1"/>
</dbReference>
<sequence>MRIRHLLTVTLATAMLLLAGCASGASEPEPTRTEAAGTKPAELPETPAGERMRWLHELLEGDDDVTPHDLDGVFSEEFTAAVPLDEVVSLLNTNIRPAAPFALRDYVGDELSASVVFEGAIGEPFTAQLSVTSDGTITGLQLLPELEHEAATSLDEVQERLAALPVSTELFVRVDDDDVAATDGEARPIGSIFKLWVLLAVVDAIDAGELSWGDELTVTDDAKSLPSGRLQDEPSGTTVTVAEAAELMISISDNTATDLLMTAAGRERVSTAAPESMRPVASTAEMFELLYGGDAERLAAYEAADAAGRQEILDGIDSLTVEVSDVDLTVSMVAAPTWQATPADIVDAYDQLAEDATAHPEVDAALSANPGVPVEGYDSLWFKGGSLSGAVAGSWRGMLPSGETVTVVVIAWGDTQPVADATVETLLLAGDALALP</sequence>
<gene>
    <name evidence="5" type="ORF">M3M28_02970</name>
</gene>
<dbReference type="SUPFAM" id="SSF56601">
    <property type="entry name" value="beta-lactamase/transpeptidase-like"/>
    <property type="match status" value="1"/>
</dbReference>
<dbReference type="PROSITE" id="PS51257">
    <property type="entry name" value="PROKAR_LIPOPROTEIN"/>
    <property type="match status" value="1"/>
</dbReference>
<feature type="region of interest" description="Disordered" evidence="1">
    <location>
        <begin position="24"/>
        <end position="48"/>
    </location>
</feature>
<proteinExistence type="predicted"/>
<dbReference type="Pfam" id="PF18042">
    <property type="entry name" value="ORF_12_N"/>
    <property type="match status" value="1"/>
</dbReference>
<evidence type="ECO:0000259" key="3">
    <source>
        <dbReference type="Pfam" id="PF13354"/>
    </source>
</evidence>
<dbReference type="PANTHER" id="PTHR35333">
    <property type="entry name" value="BETA-LACTAMASE"/>
    <property type="match status" value="1"/>
</dbReference>
<keyword evidence="2" id="KW-0732">Signal</keyword>
<evidence type="ECO:0000313" key="5">
    <source>
        <dbReference type="EMBL" id="UQN15446.1"/>
    </source>
</evidence>
<feature type="domain" description="Beta-lactamase class A catalytic" evidence="3">
    <location>
        <begin position="183"/>
        <end position="272"/>
    </location>
</feature>
<accession>A0ABY4N1D2</accession>
<organism evidence="5">
    <name type="scientific">Gulosibacter sediminis</name>
    <dbReference type="NCBI Taxonomy" id="1729695"/>
    <lineage>
        <taxon>Bacteria</taxon>
        <taxon>Bacillati</taxon>
        <taxon>Actinomycetota</taxon>
        <taxon>Actinomycetes</taxon>
        <taxon>Micrococcales</taxon>
        <taxon>Microbacteriaceae</taxon>
        <taxon>Gulosibacter</taxon>
    </lineage>
</organism>
<dbReference type="InterPro" id="IPR045155">
    <property type="entry name" value="Beta-lactam_cat"/>
</dbReference>
<evidence type="ECO:0000259" key="4">
    <source>
        <dbReference type="Pfam" id="PF18042"/>
    </source>
</evidence>
<dbReference type="Gene3D" id="3.40.710.10">
    <property type="entry name" value="DD-peptidase/beta-lactamase superfamily"/>
    <property type="match status" value="1"/>
</dbReference>